<feature type="compositionally biased region" description="Polar residues" evidence="1">
    <location>
        <begin position="12"/>
        <end position="26"/>
    </location>
</feature>
<feature type="region of interest" description="Disordered" evidence="1">
    <location>
        <begin position="159"/>
        <end position="179"/>
    </location>
</feature>
<dbReference type="Proteomes" id="UP000663874">
    <property type="component" value="Unassembled WGS sequence"/>
</dbReference>
<feature type="compositionally biased region" description="Low complexity" evidence="1">
    <location>
        <begin position="159"/>
        <end position="173"/>
    </location>
</feature>
<evidence type="ECO:0000256" key="1">
    <source>
        <dbReference type="SAM" id="MobiDB-lite"/>
    </source>
</evidence>
<sequence length="1345" mass="155905">MCRGKKPARRGGTSNQVRVQNTTRNRPITRKQSALLVCEEVQNNEHDEKFALIELTLNNKLLVVKHSDLIKWNESVKIKLGSKQQYLDELNIIKGQRNNKENVNFDNTVDDDDDDLHLVTTTALTESTQKFVQYGNANISEVTDSDISIDNIQSKSDFYSSSSISSRTKPSASNSLQLNHNQNTTSTAASLTLTNDITVTSPKSPPLVINANTSNTTANLQSGRMDPLSDLTRQLNEVTEDRDKWKMIPIDVNVCEWICTMCDAVQRQVNSDINFNDEARKLNISPGLLKYCVNLSKLTTVTARKLFQQVCLNELTEGTSWSGISTNKIDAINAFGEKNQLDSETNISSLNQQRFQDHGQMNVEDFYEANDKDQCSLLFDHDNTFYDTIINATPYDFEKNKLTSSEEIDNEATEMMYSTDEEEISDEEVIDQTETDTIYQKDKYDNEQENDSLHYQFQREHDEIDISVCLLTLKTKHNLTLECLNDIRKLLISLKVKNVPSSIYHICKLINTTNKSTTTTTSSTRVTSSMIICQKCERVSLSKEYCSHVDCDNRIKYEINPYNYICLDIHHQLQQIFYHEEHIKYFTFNNEPCVNSMRDVYDGEVYRSLLGKVETNEINFITTLIMNIDGIAIGNSTQESLWIITCAINEIKRRERFKIHNAIIAGICSCFKKPTRTIMGLLLKPIVDQLIQLEKHHLFQMKAYHNEYRLIRTYLIGVCNDKPANSLVQNAPEPIAKFGCTTCEIPGEVVLSNSDKQISHNKTSSTNKKKRIDTHKIRVFPTSEDDQTQLRSTVRCEQILDQLAKVQHNNYPVTNEEKSNLQLGYLGKCVLTELSYFDHGHSFLMDTLHTIYHGAFKRLLKLWFHSKYRTQQWSIRQHLNHIETELRQFRFPSTTTRIPRTIMKYHRLKANELRVLLLITYPTFKKYLKPIYYKHLQLLSFALHIGESREITSSKLNEMKILLDKFVFTFHFLYGKRHAVNTVHSVVHFHQTVKHYGPLTNYSTFNYESLIGNLSHLTATINGTKHLPREIENNIELIKNSSFLGDTYCMSSSLYPLISEIQDQSPFQRIFQRQITDLILVFEKDSDKSEKYEKIYLYEYIFQFFKNLKHLSIFGSSPCCFPPLVLHDFPLTTFSSSILNKLCIRVMTFDDCLALLDGRLKQLTTLIVGIIDLEYDSSNVYNMDDLPNLKCFSLSAHCCLSDTYDTQILPLFRRMSNLEELNIYIGIKNRTVFIDGIHMNNEILVHMPWLHIFSFNINMKTEIDRVVHHLSKDDIQRTFTNNIFQQVDCIINYGYSTVMCHVFSSSFRCYYLTYIGYTFPNINYLQTLEDLMIYDEVPFKDEFFY</sequence>
<dbReference type="PANTHER" id="PTHR46579">
    <property type="entry name" value="F5/8 TYPE C DOMAIN-CONTAINING PROTEIN-RELATED"/>
    <property type="match status" value="1"/>
</dbReference>
<reference evidence="2" key="1">
    <citation type="submission" date="2021-02" db="EMBL/GenBank/DDBJ databases">
        <authorList>
            <person name="Nowell W R."/>
        </authorList>
    </citation>
    <scope>NUCLEOTIDE SEQUENCE</scope>
</reference>
<protein>
    <submittedName>
        <fullName evidence="2">Uncharacterized protein</fullName>
    </submittedName>
</protein>
<organism evidence="2 3">
    <name type="scientific">Rotaria sordida</name>
    <dbReference type="NCBI Taxonomy" id="392033"/>
    <lineage>
        <taxon>Eukaryota</taxon>
        <taxon>Metazoa</taxon>
        <taxon>Spiralia</taxon>
        <taxon>Gnathifera</taxon>
        <taxon>Rotifera</taxon>
        <taxon>Eurotatoria</taxon>
        <taxon>Bdelloidea</taxon>
        <taxon>Philodinida</taxon>
        <taxon>Philodinidae</taxon>
        <taxon>Rotaria</taxon>
    </lineage>
</organism>
<gene>
    <name evidence="2" type="ORF">FNK824_LOCUS23896</name>
</gene>
<comment type="caution">
    <text evidence="2">The sequence shown here is derived from an EMBL/GenBank/DDBJ whole genome shotgun (WGS) entry which is preliminary data.</text>
</comment>
<evidence type="ECO:0000313" key="3">
    <source>
        <dbReference type="Proteomes" id="UP000663874"/>
    </source>
</evidence>
<proteinExistence type="predicted"/>
<dbReference type="PANTHER" id="PTHR46579:SF1">
    <property type="entry name" value="F5_8 TYPE C DOMAIN-CONTAINING PROTEIN"/>
    <property type="match status" value="1"/>
</dbReference>
<accession>A0A819LKU1</accession>
<feature type="region of interest" description="Disordered" evidence="1">
    <location>
        <begin position="1"/>
        <end position="26"/>
    </location>
</feature>
<name>A0A819LKU1_9BILA</name>
<dbReference type="EMBL" id="CAJOBE010005168">
    <property type="protein sequence ID" value="CAF3963108.1"/>
    <property type="molecule type" value="Genomic_DNA"/>
</dbReference>
<evidence type="ECO:0000313" key="2">
    <source>
        <dbReference type="EMBL" id="CAF3963108.1"/>
    </source>
</evidence>